<dbReference type="InterPro" id="IPR016694">
    <property type="entry name" value="UCP017292"/>
</dbReference>
<dbReference type="GeneID" id="64859156"/>
<dbReference type="InterPro" id="IPR052604">
    <property type="entry name" value="Mito_Tim_assembly_helper"/>
</dbReference>
<dbReference type="GO" id="GO:0005758">
    <property type="term" value="C:mitochondrial intermembrane space"/>
    <property type="evidence" value="ECO:0007669"/>
    <property type="project" value="TreeGrafter"/>
</dbReference>
<dbReference type="PIRSF" id="PIRSF017292">
    <property type="entry name" value="UCP017292_Znf_CHY"/>
    <property type="match status" value="1"/>
</dbReference>
<keyword evidence="1" id="KW-0479">Metal-binding</keyword>
<dbReference type="Proteomes" id="UP000644660">
    <property type="component" value="Unassembled WGS sequence"/>
</dbReference>
<evidence type="ECO:0000256" key="4">
    <source>
        <dbReference type="PROSITE-ProRule" id="PRU00601"/>
    </source>
</evidence>
<evidence type="ECO:0000259" key="5">
    <source>
        <dbReference type="PROSITE" id="PS51266"/>
    </source>
</evidence>
<dbReference type="PANTHER" id="PTHR28082">
    <property type="entry name" value="ZINC FINGER PROTEIN"/>
    <property type="match status" value="1"/>
</dbReference>
<dbReference type="InterPro" id="IPR037274">
    <property type="entry name" value="Znf_CHY_sf"/>
</dbReference>
<dbReference type="SUPFAM" id="SSF161219">
    <property type="entry name" value="CHY zinc finger-like"/>
    <property type="match status" value="1"/>
</dbReference>
<keyword evidence="7" id="KW-1185">Reference proteome</keyword>
<protein>
    <submittedName>
        <fullName evidence="6">Similar to Saccharomyces cerevisiae YKL084W HOT13 Zinc-binding mitochondrial intermembrane space (IMS) protein involved in a disulfide relay system for IMS import of cysteine-containing proteins</fullName>
    </submittedName>
</protein>
<dbReference type="OrthoDB" id="411372at2759"/>
<dbReference type="InterPro" id="IPR008913">
    <property type="entry name" value="Znf_CHY"/>
</dbReference>
<dbReference type="GO" id="GO:0008270">
    <property type="term" value="F:zinc ion binding"/>
    <property type="evidence" value="ECO:0007669"/>
    <property type="project" value="UniProtKB-KW"/>
</dbReference>
<gene>
    <name evidence="6" type="ORF">KABA2_08S02926</name>
</gene>
<dbReference type="AlphaFoldDB" id="A0A8H2VIK1"/>
<comment type="caution">
    <text evidence="6">The sequence shown here is derived from an EMBL/GenBank/DDBJ whole genome shotgun (WGS) entry which is preliminary data.</text>
</comment>
<dbReference type="PANTHER" id="PTHR28082:SF1">
    <property type="entry name" value="HELPER OF TIM PROTEIN 13"/>
    <property type="match status" value="1"/>
</dbReference>
<dbReference type="EMBL" id="CAEFZW010000008">
    <property type="protein sequence ID" value="CAB4256086.1"/>
    <property type="molecule type" value="Genomic_DNA"/>
</dbReference>
<name>A0A8H2VIK1_9SACH</name>
<proteinExistence type="predicted"/>
<evidence type="ECO:0000256" key="1">
    <source>
        <dbReference type="ARBA" id="ARBA00022723"/>
    </source>
</evidence>
<reference evidence="6 7" key="1">
    <citation type="submission" date="2020-05" db="EMBL/GenBank/DDBJ databases">
        <authorList>
            <person name="Casaregola S."/>
            <person name="Devillers H."/>
            <person name="Grondin C."/>
        </authorList>
    </citation>
    <scope>NUCLEOTIDE SEQUENCE [LARGE SCALE GENOMIC DNA]</scope>
    <source>
        <strain evidence="6 7">CLIB 1767</strain>
    </source>
</reference>
<dbReference type="Pfam" id="PF05495">
    <property type="entry name" value="zf-CHY"/>
    <property type="match status" value="1"/>
</dbReference>
<evidence type="ECO:0000256" key="3">
    <source>
        <dbReference type="ARBA" id="ARBA00022833"/>
    </source>
</evidence>
<dbReference type="RefSeq" id="XP_041407930.1">
    <property type="nucleotide sequence ID" value="XM_041551996.1"/>
</dbReference>
<organism evidence="6 7">
    <name type="scientific">Maudiozyma barnettii</name>
    <dbReference type="NCBI Taxonomy" id="61262"/>
    <lineage>
        <taxon>Eukaryota</taxon>
        <taxon>Fungi</taxon>
        <taxon>Dikarya</taxon>
        <taxon>Ascomycota</taxon>
        <taxon>Saccharomycotina</taxon>
        <taxon>Saccharomycetes</taxon>
        <taxon>Saccharomycetales</taxon>
        <taxon>Saccharomycetaceae</taxon>
        <taxon>Maudiozyma</taxon>
    </lineage>
</organism>
<evidence type="ECO:0000313" key="6">
    <source>
        <dbReference type="EMBL" id="CAB4256086.1"/>
    </source>
</evidence>
<dbReference type="GO" id="GO:0045041">
    <property type="term" value="P:protein import into mitochondrial intermembrane space"/>
    <property type="evidence" value="ECO:0007669"/>
    <property type="project" value="TreeGrafter"/>
</dbReference>
<evidence type="ECO:0000313" key="7">
    <source>
        <dbReference type="Proteomes" id="UP000644660"/>
    </source>
</evidence>
<accession>A0A8H2VIK1</accession>
<keyword evidence="2 4" id="KW-0863">Zinc-finger</keyword>
<keyword evidence="3" id="KW-0862">Zinc</keyword>
<feature type="domain" description="CHY-type" evidence="5">
    <location>
        <begin position="8"/>
        <end position="91"/>
    </location>
</feature>
<sequence>MVKLVGKLVDDQTRCIHWNSQLDVMAIKFKCCQTFYPCFECHQEVANHDPIRYDLKIEKDATTSTILCGICHNEMTFNEYSNGIKCTSCLTDFNPGCKLHYGLYFENVPSNLKLCSL</sequence>
<evidence type="ECO:0000256" key="2">
    <source>
        <dbReference type="ARBA" id="ARBA00022771"/>
    </source>
</evidence>
<dbReference type="PROSITE" id="PS51266">
    <property type="entry name" value="ZF_CHY"/>
    <property type="match status" value="1"/>
</dbReference>